<dbReference type="InterPro" id="IPR051327">
    <property type="entry name" value="MATE_MepA_subfamily"/>
</dbReference>
<dbReference type="PIRSF" id="PIRSF006603">
    <property type="entry name" value="DinF"/>
    <property type="match status" value="1"/>
</dbReference>
<feature type="transmembrane region" description="Helical" evidence="10">
    <location>
        <begin position="319"/>
        <end position="340"/>
    </location>
</feature>
<evidence type="ECO:0000256" key="1">
    <source>
        <dbReference type="ARBA" id="ARBA00004651"/>
    </source>
</evidence>
<evidence type="ECO:0000313" key="12">
    <source>
        <dbReference type="Proteomes" id="UP000095594"/>
    </source>
</evidence>
<keyword evidence="8 10" id="KW-0472">Membrane</keyword>
<feature type="transmembrane region" description="Helical" evidence="10">
    <location>
        <begin position="139"/>
        <end position="159"/>
    </location>
</feature>
<keyword evidence="7 10" id="KW-1133">Transmembrane helix</keyword>
<feature type="transmembrane region" description="Helical" evidence="10">
    <location>
        <begin position="49"/>
        <end position="75"/>
    </location>
</feature>
<keyword evidence="6 10" id="KW-0812">Transmembrane</keyword>
<dbReference type="GO" id="GO:0015297">
    <property type="term" value="F:antiporter activity"/>
    <property type="evidence" value="ECO:0007669"/>
    <property type="project" value="InterPro"/>
</dbReference>
<evidence type="ECO:0000256" key="9">
    <source>
        <dbReference type="ARBA" id="ARBA00023251"/>
    </source>
</evidence>
<dbReference type="Proteomes" id="UP000095594">
    <property type="component" value="Unassembled WGS sequence"/>
</dbReference>
<reference evidence="11 12" key="1">
    <citation type="submission" date="2015-09" db="EMBL/GenBank/DDBJ databases">
        <authorList>
            <consortium name="Pathogen Informatics"/>
        </authorList>
    </citation>
    <scope>NUCLEOTIDE SEQUENCE [LARGE SCALE GENOMIC DNA]</scope>
    <source>
        <strain evidence="11 12">2789STDY5834856</strain>
    </source>
</reference>
<feature type="transmembrane region" description="Helical" evidence="10">
    <location>
        <begin position="365"/>
        <end position="382"/>
    </location>
</feature>
<dbReference type="PANTHER" id="PTHR43823:SF3">
    <property type="entry name" value="MULTIDRUG EXPORT PROTEIN MEPA"/>
    <property type="match status" value="1"/>
</dbReference>
<dbReference type="CDD" id="cd13143">
    <property type="entry name" value="MATE_MepA_like"/>
    <property type="match status" value="1"/>
</dbReference>
<feature type="transmembrane region" description="Helical" evidence="10">
    <location>
        <begin position="20"/>
        <end position="37"/>
    </location>
</feature>
<dbReference type="AlphaFoldDB" id="A0A174LTW4"/>
<evidence type="ECO:0000256" key="4">
    <source>
        <dbReference type="ARBA" id="ARBA00022448"/>
    </source>
</evidence>
<dbReference type="EMBL" id="CYZX01000039">
    <property type="protein sequence ID" value="CUP26097.1"/>
    <property type="molecule type" value="Genomic_DNA"/>
</dbReference>
<dbReference type="InterPro" id="IPR048279">
    <property type="entry name" value="MdtK-like"/>
</dbReference>
<feature type="transmembrane region" description="Helical" evidence="10">
    <location>
        <begin position="96"/>
        <end position="119"/>
    </location>
</feature>
<dbReference type="GO" id="GO:0005886">
    <property type="term" value="C:plasma membrane"/>
    <property type="evidence" value="ECO:0007669"/>
    <property type="project" value="UniProtKB-SubCell"/>
</dbReference>
<dbReference type="NCBIfam" id="TIGR00797">
    <property type="entry name" value="matE"/>
    <property type="match status" value="1"/>
</dbReference>
<evidence type="ECO:0000256" key="8">
    <source>
        <dbReference type="ARBA" id="ARBA00023136"/>
    </source>
</evidence>
<dbReference type="InterPro" id="IPR002528">
    <property type="entry name" value="MATE_fam"/>
</dbReference>
<sequence length="460" mass="49587">MSKENDVLGTESIGKLLIKYSIPAIIGMMVNALYNVVDRMFIGNIPGVGPMAITGLGVTLPIMTILVAFGTLIGVGATTKVSIKLGEGKRDDAEKIIGNSFTLTIILSIIITVFGLLFLNNILTIFGASENTIVYARDYMIVILAGTIFNMFSSIFGNIVRGDGKPKLSAIIMSVGCITNIILDAVFIFVFNMGIQGAAIATVIAQAISTVLGMIYYLGGKSNVRFKKENLKLYKASVAGILIIGVSPFAMQLATSVVQLIYNFSLKTYGGDLAIGAMATVNSISMIFVMPAFGFVQAMQPIVGYNYGAKRYDRARKTLKISLIAATFVFVMGFLLTQFAPEMLVGVFNKDPELMGLTINGLRKYTLAMPVIGISIVGTYYIQSTGKAKMSMLLSLLRQVIILIPLIAIVPRFFGVNGAWFAQPIADIIAAVATGVVLFNEVRKYSKIKDDELSEEVKIA</sequence>
<feature type="transmembrane region" description="Helical" evidence="10">
    <location>
        <begin position="197"/>
        <end position="218"/>
    </location>
</feature>
<comment type="subcellular location">
    <subcellularLocation>
        <location evidence="1">Cell membrane</location>
        <topology evidence="1">Multi-pass membrane protein</topology>
    </subcellularLocation>
</comment>
<feature type="transmembrane region" description="Helical" evidence="10">
    <location>
        <begin position="238"/>
        <end position="262"/>
    </location>
</feature>
<comment type="similarity">
    <text evidence="2">Belongs to the multi antimicrobial extrusion (MATE) (TC 2.A.66.1) family. MepA subfamily.</text>
</comment>
<dbReference type="PANTHER" id="PTHR43823">
    <property type="entry name" value="SPORULATION PROTEIN YKVU"/>
    <property type="match status" value="1"/>
</dbReference>
<keyword evidence="9" id="KW-0046">Antibiotic resistance</keyword>
<evidence type="ECO:0000256" key="2">
    <source>
        <dbReference type="ARBA" id="ARBA00008417"/>
    </source>
</evidence>
<keyword evidence="5" id="KW-1003">Cell membrane</keyword>
<evidence type="ECO:0000256" key="7">
    <source>
        <dbReference type="ARBA" id="ARBA00022989"/>
    </source>
</evidence>
<feature type="transmembrane region" description="Helical" evidence="10">
    <location>
        <begin position="394"/>
        <end position="414"/>
    </location>
</feature>
<dbReference type="OrthoDB" id="9811110at2"/>
<gene>
    <name evidence="11" type="primary">mepA_20</name>
    <name evidence="11" type="ORF">ERS852471_03292</name>
</gene>
<protein>
    <recommendedName>
        <fullName evidence="3">Multidrug export protein MepA</fullName>
    </recommendedName>
</protein>
<evidence type="ECO:0000313" key="11">
    <source>
        <dbReference type="EMBL" id="CUP26097.1"/>
    </source>
</evidence>
<feature type="transmembrane region" description="Helical" evidence="10">
    <location>
        <begin position="274"/>
        <end position="298"/>
    </location>
</feature>
<evidence type="ECO:0000256" key="3">
    <source>
        <dbReference type="ARBA" id="ARBA00022106"/>
    </source>
</evidence>
<evidence type="ECO:0000256" key="6">
    <source>
        <dbReference type="ARBA" id="ARBA00022692"/>
    </source>
</evidence>
<accession>A0A174LTW4</accession>
<name>A0A174LTW4_9CLOT</name>
<feature type="transmembrane region" description="Helical" evidence="10">
    <location>
        <begin position="171"/>
        <end position="191"/>
    </location>
</feature>
<organism evidence="11 12">
    <name type="scientific">Clostridium disporicum</name>
    <dbReference type="NCBI Taxonomy" id="84024"/>
    <lineage>
        <taxon>Bacteria</taxon>
        <taxon>Bacillati</taxon>
        <taxon>Bacillota</taxon>
        <taxon>Clostridia</taxon>
        <taxon>Eubacteriales</taxon>
        <taxon>Clostridiaceae</taxon>
        <taxon>Clostridium</taxon>
    </lineage>
</organism>
<dbReference type="Pfam" id="PF01554">
    <property type="entry name" value="MatE"/>
    <property type="match status" value="2"/>
</dbReference>
<dbReference type="RefSeq" id="WP_055268464.1">
    <property type="nucleotide sequence ID" value="NZ_CABIXQ010000039.1"/>
</dbReference>
<dbReference type="GO" id="GO:0042910">
    <property type="term" value="F:xenobiotic transmembrane transporter activity"/>
    <property type="evidence" value="ECO:0007669"/>
    <property type="project" value="InterPro"/>
</dbReference>
<evidence type="ECO:0000256" key="5">
    <source>
        <dbReference type="ARBA" id="ARBA00022475"/>
    </source>
</evidence>
<proteinExistence type="inferred from homology"/>
<dbReference type="InterPro" id="IPR045070">
    <property type="entry name" value="MATE_MepA-like"/>
</dbReference>
<feature type="transmembrane region" description="Helical" evidence="10">
    <location>
        <begin position="420"/>
        <end position="439"/>
    </location>
</feature>
<evidence type="ECO:0000256" key="10">
    <source>
        <dbReference type="SAM" id="Phobius"/>
    </source>
</evidence>
<dbReference type="GO" id="GO:0046677">
    <property type="term" value="P:response to antibiotic"/>
    <property type="evidence" value="ECO:0007669"/>
    <property type="project" value="UniProtKB-KW"/>
</dbReference>
<keyword evidence="4" id="KW-0813">Transport</keyword>